<proteinExistence type="predicted"/>
<dbReference type="eggNOG" id="KOG4197">
    <property type="taxonomic scope" value="Eukaryota"/>
</dbReference>
<feature type="domain" description="Ppx/GppA phosphatase N-terminal" evidence="1">
    <location>
        <begin position="36"/>
        <end position="315"/>
    </location>
</feature>
<sequence length="615" mass="69058">MTASSSNLFASIDMGTNSFKMLIIQADPSSGKFLTIDRHKNPLCLGRDLSTSISPESHSRALSCLQEFNHILKSHNISPHQTRCVATAAMREANNSIDLCKAIFQSTGLEVVVLTGEEEASFIYLGMLQFLNFFDRRVLVIDIGGGSTEFVIGERGIVIFAVSLKLGHVGLTQKFDKISDIKEFVKLVIKESGLVEKIEDFGFEVAVGTSGTIRSIEKAVFYGFGQNLGYDNEVLYSDCKRDWKFGDGELKCLVERFCNEGESEKSKRDEFFKRRSEFIIAGSVLLEEIFELLGIKEMEVSGYALGEGVIAEALARVFEGYDLNANARWRSVVRLATRFSEKKRIKSAAQCATIASEIFVGLRKWLEVADNQVKFNLSLDEKSLQCLEAACLLHNIGLCLGKKGHHKQTYRIIMNGNCLHGYSTEEVELIALLTRHHRKKFPESDHSTLVGISKESKRRFRILCIIIRISVILQKTNCLNFQDLEFLHSDEGFKLVFRETRGPTALFAGKDMEKKLKKELEQFKTRDEDYSSLWLSASATLPMQLKRGMCQAVAAENAKRSIPEVNGPWSSKITIQALGAYPTDTANLDRPKGGQSMTERELDANFMTSKCMKWE</sequence>
<dbReference type="PANTHER" id="PTHR30005">
    <property type="entry name" value="EXOPOLYPHOSPHATASE"/>
    <property type="match status" value="1"/>
</dbReference>
<feature type="domain" description="Ppx/GppA phosphatase C-terminal" evidence="2">
    <location>
        <begin position="328"/>
        <end position="477"/>
    </location>
</feature>
<name>B9RFG9_RICCO</name>
<dbReference type="GO" id="GO:0004309">
    <property type="term" value="F:exopolyphosphatase activity"/>
    <property type="evidence" value="ECO:0007669"/>
    <property type="project" value="UniProtKB-EC"/>
</dbReference>
<evidence type="ECO:0000259" key="2">
    <source>
        <dbReference type="Pfam" id="PF21447"/>
    </source>
</evidence>
<dbReference type="Gene3D" id="3.30.420.150">
    <property type="entry name" value="Exopolyphosphatase. Domain 2"/>
    <property type="match status" value="1"/>
</dbReference>
<evidence type="ECO:0000259" key="1">
    <source>
        <dbReference type="Pfam" id="PF02541"/>
    </source>
</evidence>
<reference evidence="4" key="1">
    <citation type="journal article" date="2010" name="Nat. Biotechnol.">
        <title>Draft genome sequence of the oilseed species Ricinus communis.</title>
        <authorList>
            <person name="Chan A.P."/>
            <person name="Crabtree J."/>
            <person name="Zhao Q."/>
            <person name="Lorenzi H."/>
            <person name="Orvis J."/>
            <person name="Puiu D."/>
            <person name="Melake-Berhan A."/>
            <person name="Jones K.M."/>
            <person name="Redman J."/>
            <person name="Chen G."/>
            <person name="Cahoon E.B."/>
            <person name="Gedil M."/>
            <person name="Stanke M."/>
            <person name="Haas B.J."/>
            <person name="Wortman J.R."/>
            <person name="Fraser-Liggett C.M."/>
            <person name="Ravel J."/>
            <person name="Rabinowicz P.D."/>
        </authorList>
    </citation>
    <scope>NUCLEOTIDE SEQUENCE [LARGE SCALE GENOMIC DNA]</scope>
    <source>
        <strain evidence="4">cv. Hale</strain>
    </source>
</reference>
<dbReference type="InterPro" id="IPR050273">
    <property type="entry name" value="GppA/Ppx_hydrolase"/>
</dbReference>
<evidence type="ECO:0000313" key="3">
    <source>
        <dbReference type="EMBL" id="EEF49940.1"/>
    </source>
</evidence>
<accession>B9RFG9</accession>
<protein>
    <submittedName>
        <fullName evidence="3">Guanosine-5'-triphosphate,3'-diphosphate pyrophosphatase, putative</fullName>
        <ecNumber evidence="3">3.6.1.11</ecNumber>
    </submittedName>
</protein>
<dbReference type="SUPFAM" id="SSF53067">
    <property type="entry name" value="Actin-like ATPase domain"/>
    <property type="match status" value="2"/>
</dbReference>
<dbReference type="AlphaFoldDB" id="B9RFG9"/>
<evidence type="ECO:0000313" key="4">
    <source>
        <dbReference type="Proteomes" id="UP000008311"/>
    </source>
</evidence>
<dbReference type="Proteomes" id="UP000008311">
    <property type="component" value="Unassembled WGS sequence"/>
</dbReference>
<gene>
    <name evidence="3" type="ORF">RCOM_1434530</name>
</gene>
<dbReference type="PANTHER" id="PTHR30005:SF0">
    <property type="entry name" value="RETROGRADE REGULATION PROTEIN 2"/>
    <property type="match status" value="1"/>
</dbReference>
<dbReference type="InterPro" id="IPR048950">
    <property type="entry name" value="Ppx_GppA_C"/>
</dbReference>
<dbReference type="SUPFAM" id="SSF109604">
    <property type="entry name" value="HD-domain/PDEase-like"/>
    <property type="match status" value="1"/>
</dbReference>
<dbReference type="InterPro" id="IPR003695">
    <property type="entry name" value="Ppx_GppA_N"/>
</dbReference>
<keyword evidence="4" id="KW-1185">Reference proteome</keyword>
<organism evidence="3 4">
    <name type="scientific">Ricinus communis</name>
    <name type="common">Castor bean</name>
    <dbReference type="NCBI Taxonomy" id="3988"/>
    <lineage>
        <taxon>Eukaryota</taxon>
        <taxon>Viridiplantae</taxon>
        <taxon>Streptophyta</taxon>
        <taxon>Embryophyta</taxon>
        <taxon>Tracheophyta</taxon>
        <taxon>Spermatophyta</taxon>
        <taxon>Magnoliopsida</taxon>
        <taxon>eudicotyledons</taxon>
        <taxon>Gunneridae</taxon>
        <taxon>Pentapetalae</taxon>
        <taxon>rosids</taxon>
        <taxon>fabids</taxon>
        <taxon>Malpighiales</taxon>
        <taxon>Euphorbiaceae</taxon>
        <taxon>Acalyphoideae</taxon>
        <taxon>Acalypheae</taxon>
        <taxon>Ricinus</taxon>
    </lineage>
</organism>
<dbReference type="Gene3D" id="1.10.3210.10">
    <property type="entry name" value="Hypothetical protein af1432"/>
    <property type="match status" value="1"/>
</dbReference>
<dbReference type="InterPro" id="IPR043129">
    <property type="entry name" value="ATPase_NBD"/>
</dbReference>
<dbReference type="GO" id="GO:0016462">
    <property type="term" value="F:pyrophosphatase activity"/>
    <property type="evidence" value="ECO:0000318"/>
    <property type="project" value="GO_Central"/>
</dbReference>
<dbReference type="InParanoid" id="B9RFG9"/>
<dbReference type="FunCoup" id="B9RFG9">
    <property type="interactions" value="2"/>
</dbReference>
<keyword evidence="3" id="KW-0378">Hydrolase</keyword>
<dbReference type="EC" id="3.6.1.11" evidence="3"/>
<dbReference type="Pfam" id="PF02541">
    <property type="entry name" value="Ppx-GppA"/>
    <property type="match status" value="1"/>
</dbReference>
<dbReference type="EMBL" id="EQ973777">
    <property type="protein sequence ID" value="EEF49940.1"/>
    <property type="molecule type" value="Genomic_DNA"/>
</dbReference>
<dbReference type="Gene3D" id="3.30.420.40">
    <property type="match status" value="1"/>
</dbReference>
<dbReference type="CDD" id="cd24006">
    <property type="entry name" value="ASKHA_NBD_PPX_GppA"/>
    <property type="match status" value="1"/>
</dbReference>
<dbReference type="STRING" id="3988.B9RFG9"/>
<dbReference type="Pfam" id="PF21447">
    <property type="entry name" value="Ppx-GppA_III"/>
    <property type="match status" value="1"/>
</dbReference>